<keyword evidence="2" id="KW-0678">Repressor</keyword>
<dbReference type="InterPro" id="IPR001647">
    <property type="entry name" value="HTH_TetR"/>
</dbReference>
<dbReference type="InterPro" id="IPR041642">
    <property type="entry name" value="KstR_C"/>
</dbReference>
<evidence type="ECO:0000313" key="10">
    <source>
        <dbReference type="Proteomes" id="UP000193577"/>
    </source>
</evidence>
<dbReference type="GO" id="GO:0000976">
    <property type="term" value="F:transcription cis-regulatory region binding"/>
    <property type="evidence" value="ECO:0007669"/>
    <property type="project" value="TreeGrafter"/>
</dbReference>
<feature type="domain" description="HTH tetR-type" evidence="8">
    <location>
        <begin position="32"/>
        <end position="92"/>
    </location>
</feature>
<evidence type="ECO:0000313" key="9">
    <source>
        <dbReference type="EMBL" id="OSC33346.1"/>
    </source>
</evidence>
<evidence type="ECO:0000256" key="4">
    <source>
        <dbReference type="ARBA" id="ARBA00023125"/>
    </source>
</evidence>
<evidence type="ECO:0000256" key="6">
    <source>
        <dbReference type="ARBA" id="ARBA00057436"/>
    </source>
</evidence>
<gene>
    <name evidence="9" type="ORF">B8W67_11420</name>
</gene>
<dbReference type="PANTHER" id="PTHR30055">
    <property type="entry name" value="HTH-TYPE TRANSCRIPTIONAL REGULATOR RUTR"/>
    <property type="match status" value="1"/>
</dbReference>
<comment type="function">
    <text evidence="6">Controls the expression of genes used for utilizing diverse lipids as energy sources.</text>
</comment>
<organism evidence="9 10">
    <name type="scientific">Mycolicibacillus koreensis</name>
    <dbReference type="NCBI Taxonomy" id="1069220"/>
    <lineage>
        <taxon>Bacteria</taxon>
        <taxon>Bacillati</taxon>
        <taxon>Actinomycetota</taxon>
        <taxon>Actinomycetes</taxon>
        <taxon>Mycobacteriales</taxon>
        <taxon>Mycobacteriaceae</taxon>
        <taxon>Mycolicibacillus</taxon>
    </lineage>
</organism>
<evidence type="ECO:0000256" key="2">
    <source>
        <dbReference type="ARBA" id="ARBA00022491"/>
    </source>
</evidence>
<dbReference type="Gene3D" id="1.10.357.10">
    <property type="entry name" value="Tetracycline Repressor, domain 2"/>
    <property type="match status" value="1"/>
</dbReference>
<keyword evidence="5" id="KW-0804">Transcription</keyword>
<sequence>MFATVGTAAPTSRAGADVAAPTEAALGSEAQRERRKRILDATMAIASKGGYEAVQMRAVADRADVAVGTLYRYFPSKVHLLVSALGREFERIDERTDRAALGGDTPFERLSSLINSLNRANQRNPLLTEAMTRAYVFADASAAAEVDHVEKIIDSMFARAMADGDPTEDQYHIARVISDVWLSNLLAWLTRRASATDVAKRLDLAVRLLVGDGDVPKV</sequence>
<dbReference type="EMBL" id="NCXO01000023">
    <property type="protein sequence ID" value="OSC33346.1"/>
    <property type="molecule type" value="Genomic_DNA"/>
</dbReference>
<comment type="caution">
    <text evidence="9">The sequence shown here is derived from an EMBL/GenBank/DDBJ whole genome shotgun (WGS) entry which is preliminary data.</text>
</comment>
<dbReference type="NCBIfam" id="NF033703">
    <property type="entry name" value="transcr_KstR"/>
    <property type="match status" value="1"/>
</dbReference>
<dbReference type="SUPFAM" id="SSF46689">
    <property type="entry name" value="Homeodomain-like"/>
    <property type="match status" value="1"/>
</dbReference>
<dbReference type="Proteomes" id="UP000193577">
    <property type="component" value="Unassembled WGS sequence"/>
</dbReference>
<dbReference type="Pfam" id="PF00440">
    <property type="entry name" value="TetR_N"/>
    <property type="match status" value="1"/>
</dbReference>
<dbReference type="Pfam" id="PF17925">
    <property type="entry name" value="TetR_C_20"/>
    <property type="match status" value="1"/>
</dbReference>
<dbReference type="PRINTS" id="PR00455">
    <property type="entry name" value="HTHTETR"/>
</dbReference>
<accession>A0A7I7SH56</accession>
<dbReference type="AlphaFoldDB" id="A0A7I7SH56"/>
<keyword evidence="4" id="KW-0238">DNA-binding</keyword>
<proteinExistence type="predicted"/>
<dbReference type="InterPro" id="IPR009057">
    <property type="entry name" value="Homeodomain-like_sf"/>
</dbReference>
<evidence type="ECO:0000256" key="7">
    <source>
        <dbReference type="ARBA" id="ARBA00073090"/>
    </source>
</evidence>
<dbReference type="PROSITE" id="PS50977">
    <property type="entry name" value="HTH_TETR_2"/>
    <property type="match status" value="1"/>
</dbReference>
<dbReference type="GO" id="GO:0003700">
    <property type="term" value="F:DNA-binding transcription factor activity"/>
    <property type="evidence" value="ECO:0007669"/>
    <property type="project" value="TreeGrafter"/>
</dbReference>
<evidence type="ECO:0000256" key="3">
    <source>
        <dbReference type="ARBA" id="ARBA00023015"/>
    </source>
</evidence>
<dbReference type="OrthoDB" id="9809994at2"/>
<dbReference type="FunFam" id="1.10.357.10:FF:000007">
    <property type="entry name" value="TetR family transcriptional regulator"/>
    <property type="match status" value="1"/>
</dbReference>
<name>A0A7I7SH56_9MYCO</name>
<evidence type="ECO:0000256" key="5">
    <source>
        <dbReference type="ARBA" id="ARBA00023163"/>
    </source>
</evidence>
<protein>
    <recommendedName>
        <fullName evidence="7">HTH-type transcriptional repressor KstR</fullName>
    </recommendedName>
</protein>
<comment type="subunit">
    <text evidence="1">Homodimer.</text>
</comment>
<keyword evidence="10" id="KW-1185">Reference proteome</keyword>
<evidence type="ECO:0000259" key="8">
    <source>
        <dbReference type="PROSITE" id="PS50977"/>
    </source>
</evidence>
<dbReference type="PANTHER" id="PTHR30055:SF242">
    <property type="entry name" value="HTH-TYPE TRANSCRIPTIONAL REPRESSOR KSTR"/>
    <property type="match status" value="1"/>
</dbReference>
<keyword evidence="3" id="KW-0805">Transcription regulation</keyword>
<evidence type="ECO:0000256" key="1">
    <source>
        <dbReference type="ARBA" id="ARBA00011738"/>
    </source>
</evidence>
<reference evidence="9 10" key="1">
    <citation type="submission" date="2017-04" db="EMBL/GenBank/DDBJ databases">
        <title>The new phylogeny of genus Mycobacterium.</title>
        <authorList>
            <person name="Tortoli E."/>
            <person name="Trovato A."/>
            <person name="Cirillo D.M."/>
        </authorList>
    </citation>
    <scope>NUCLEOTIDE SEQUENCE [LARGE SCALE GENOMIC DNA]</scope>
    <source>
        <strain evidence="9 10">KCTC 19819</strain>
    </source>
</reference>
<dbReference type="InterPro" id="IPR050109">
    <property type="entry name" value="HTH-type_TetR-like_transc_reg"/>
</dbReference>